<proteinExistence type="predicted"/>
<feature type="region of interest" description="Disordered" evidence="1">
    <location>
        <begin position="35"/>
        <end position="138"/>
    </location>
</feature>
<reference evidence="3" key="1">
    <citation type="journal article" date="2019" name="Int. J. Syst. Evol. Microbiol.">
        <title>The Global Catalogue of Microorganisms (GCM) 10K type strain sequencing project: providing services to taxonomists for standard genome sequencing and annotation.</title>
        <authorList>
            <consortium name="The Broad Institute Genomics Platform"/>
            <consortium name="The Broad Institute Genome Sequencing Center for Infectious Disease"/>
            <person name="Wu L."/>
            <person name="Ma J."/>
        </authorList>
    </citation>
    <scope>NUCLEOTIDE SEQUENCE [LARGE SCALE GENOMIC DNA]</scope>
    <source>
        <strain evidence="3">JCM 4816</strain>
    </source>
</reference>
<evidence type="ECO:0000313" key="3">
    <source>
        <dbReference type="Proteomes" id="UP001501455"/>
    </source>
</evidence>
<comment type="caution">
    <text evidence="2">The sequence shown here is derived from an EMBL/GenBank/DDBJ whole genome shotgun (WGS) entry which is preliminary data.</text>
</comment>
<sequence>MSADRTGPAARLPLRAGAALAALVAVLLALAPALPDGARPAPSAAAPAPAGPAPAFHPADSHPYTDDAYVGAGTLLVRPQRDAGERTVPSGPLLFTPAHTPRVPPRPARPAPVSGHPPAGTAHVPSDLGRAPPPPSGT</sequence>
<gene>
    <name evidence="2" type="ORF">GCM10019016_120580</name>
</gene>
<evidence type="ECO:0008006" key="4">
    <source>
        <dbReference type="Google" id="ProtNLM"/>
    </source>
</evidence>
<protein>
    <recommendedName>
        <fullName evidence="4">Serine/threonine protein kinase</fullName>
    </recommendedName>
</protein>
<name>A0ABP6UCL7_9ACTN</name>
<dbReference type="RefSeq" id="WP_345585433.1">
    <property type="nucleotide sequence ID" value="NZ_BAAAXF010000082.1"/>
</dbReference>
<keyword evidence="3" id="KW-1185">Reference proteome</keyword>
<evidence type="ECO:0000256" key="1">
    <source>
        <dbReference type="SAM" id="MobiDB-lite"/>
    </source>
</evidence>
<evidence type="ECO:0000313" key="2">
    <source>
        <dbReference type="EMBL" id="GAA3504945.1"/>
    </source>
</evidence>
<dbReference type="Proteomes" id="UP001501455">
    <property type="component" value="Unassembled WGS sequence"/>
</dbReference>
<organism evidence="2 3">
    <name type="scientific">Streptomyces prasinosporus</name>
    <dbReference type="NCBI Taxonomy" id="68256"/>
    <lineage>
        <taxon>Bacteria</taxon>
        <taxon>Bacillati</taxon>
        <taxon>Actinomycetota</taxon>
        <taxon>Actinomycetes</taxon>
        <taxon>Kitasatosporales</taxon>
        <taxon>Streptomycetaceae</taxon>
        <taxon>Streptomyces</taxon>
        <taxon>Streptomyces albogriseolus group</taxon>
    </lineage>
</organism>
<dbReference type="EMBL" id="BAAAXF010000082">
    <property type="protein sequence ID" value="GAA3504945.1"/>
    <property type="molecule type" value="Genomic_DNA"/>
</dbReference>
<feature type="compositionally biased region" description="Low complexity" evidence="1">
    <location>
        <begin position="35"/>
        <end position="58"/>
    </location>
</feature>
<accession>A0ABP6UCL7</accession>